<sequence>MRFVFSVYRANIPFQENRKARDECHRCCSKSLAAEMVPSGCQRKFEIYSMGWQNEINIENVSVAVAPYGGPIALIRDRKKFVKVQGIGKPIVSIYSASGKNISSIVWSSGQIIQLGWSSTEDLLCVQDDGSVLIYDMFGTYQHTFSVGQEVKDTKVIEAKIFSSLNGTGVAVLTSSYRIFVVNNVKDPKIRRLPEISSLNIPPSSWTVFVEDRQTRVLVAKDKDLYELRQSETHALPVNLDVLLVSSGRTCWHRLPQLVPMGCWFLGFCRVISVAGVMQQKPGNQHLNRMTYMKTVVIEQNFTETVGSIVEMAVSQNNRHVALFADNGRLWIGSADFRKRYCEFDTKCPSRPKQLVWCGTEAVISYWDNIVLVIGRQGDHINYSYDSAIRLVPEMDGVRVLSSYSHEMIQKVPQVVQQIFRINSTEPGSYLLEASKQFQKRSHRADEYIRLVKDDLVVAVKQCVEAAGYEFDTGNQKMLVRAAQFGKGFIPDLNSESYVKMCRLLRVLNAVRDHKIGIPLTYTQMQHLTIQVLLDRLVLRRHYYLAIQIAKYLKLPYNEGSSRILAHWACYKVKQTQLDREQVARDIADKLGYAPGVSYSDIAMKAADVGECNLP</sequence>
<keyword evidence="3" id="KW-1185">Reference proteome</keyword>
<protein>
    <recommendedName>
        <fullName evidence="1">Vps16 N-terminal domain-containing protein</fullName>
    </recommendedName>
</protein>
<proteinExistence type="predicted"/>
<feature type="domain" description="Vps16 N-terminal" evidence="1">
    <location>
        <begin position="298"/>
        <end position="499"/>
    </location>
</feature>
<dbReference type="SUPFAM" id="SSF50978">
    <property type="entry name" value="WD40 repeat-like"/>
    <property type="match status" value="1"/>
</dbReference>
<organism evidence="2 3">
    <name type="scientific">Periplaneta americana</name>
    <name type="common">American cockroach</name>
    <name type="synonym">Blatta americana</name>
    <dbReference type="NCBI Taxonomy" id="6978"/>
    <lineage>
        <taxon>Eukaryota</taxon>
        <taxon>Metazoa</taxon>
        <taxon>Ecdysozoa</taxon>
        <taxon>Arthropoda</taxon>
        <taxon>Hexapoda</taxon>
        <taxon>Insecta</taxon>
        <taxon>Pterygota</taxon>
        <taxon>Neoptera</taxon>
        <taxon>Polyneoptera</taxon>
        <taxon>Dictyoptera</taxon>
        <taxon>Blattodea</taxon>
        <taxon>Blattoidea</taxon>
        <taxon>Blattidae</taxon>
        <taxon>Blattinae</taxon>
        <taxon>Periplaneta</taxon>
    </lineage>
</organism>
<dbReference type="Pfam" id="PF04841">
    <property type="entry name" value="Vps16_N"/>
    <property type="match status" value="2"/>
</dbReference>
<dbReference type="InterPro" id="IPR036322">
    <property type="entry name" value="WD40_repeat_dom_sf"/>
</dbReference>
<dbReference type="InterPro" id="IPR006926">
    <property type="entry name" value="Vps16_N"/>
</dbReference>
<gene>
    <name evidence="2" type="ORF">ANN_25373</name>
</gene>
<dbReference type="PANTHER" id="PTHR12811">
    <property type="entry name" value="VACUOLAR PROTEIN SORTING VPS16"/>
    <property type="match status" value="1"/>
</dbReference>
<comment type="caution">
    <text evidence="2">The sequence shown here is derived from an EMBL/GenBank/DDBJ whole genome shotgun (WGS) entry which is preliminary data.</text>
</comment>
<name>A0ABQ8S154_PERAM</name>
<dbReference type="PIRSF" id="PIRSF007949">
    <property type="entry name" value="VPS16"/>
    <property type="match status" value="1"/>
</dbReference>
<dbReference type="InterPro" id="IPR016534">
    <property type="entry name" value="VPS16"/>
</dbReference>
<reference evidence="2 3" key="1">
    <citation type="journal article" date="2022" name="Allergy">
        <title>Genome assembly and annotation of Periplaneta americana reveal a comprehensive cockroach allergen profile.</title>
        <authorList>
            <person name="Wang L."/>
            <person name="Xiong Q."/>
            <person name="Saelim N."/>
            <person name="Wang L."/>
            <person name="Nong W."/>
            <person name="Wan A.T."/>
            <person name="Shi M."/>
            <person name="Liu X."/>
            <person name="Cao Q."/>
            <person name="Hui J.H.L."/>
            <person name="Sookrung N."/>
            <person name="Leung T.F."/>
            <person name="Tungtrongchitr A."/>
            <person name="Tsui S.K.W."/>
        </authorList>
    </citation>
    <scope>NUCLEOTIDE SEQUENCE [LARGE SCALE GENOMIC DNA]</scope>
    <source>
        <strain evidence="2">PWHHKU_190912</strain>
    </source>
</reference>
<dbReference type="Proteomes" id="UP001148838">
    <property type="component" value="Unassembled WGS sequence"/>
</dbReference>
<accession>A0ABQ8S154</accession>
<dbReference type="PANTHER" id="PTHR12811:SF0">
    <property type="entry name" value="VACUOLAR PROTEIN SORTING-ASSOCIATED PROTEIN 16 HOMOLOG"/>
    <property type="match status" value="1"/>
</dbReference>
<dbReference type="EMBL" id="JAJSOF020000038">
    <property type="protein sequence ID" value="KAJ4427721.1"/>
    <property type="molecule type" value="Genomic_DNA"/>
</dbReference>
<evidence type="ECO:0000259" key="1">
    <source>
        <dbReference type="Pfam" id="PF04841"/>
    </source>
</evidence>
<evidence type="ECO:0000313" key="3">
    <source>
        <dbReference type="Proteomes" id="UP001148838"/>
    </source>
</evidence>
<feature type="domain" description="Vps16 N-terminal" evidence="1">
    <location>
        <begin position="43"/>
        <end position="245"/>
    </location>
</feature>
<evidence type="ECO:0000313" key="2">
    <source>
        <dbReference type="EMBL" id="KAJ4427721.1"/>
    </source>
</evidence>